<dbReference type="Proteomes" id="UP000011014">
    <property type="component" value="Unassembled WGS sequence"/>
</dbReference>
<evidence type="ECO:0000313" key="2">
    <source>
        <dbReference type="EMBL" id="CBY37002.1"/>
    </source>
</evidence>
<name>E4WZJ0_OIKDI</name>
<dbReference type="AlphaFoldDB" id="E4WZJ0"/>
<reference evidence="1" key="1">
    <citation type="journal article" date="2010" name="Science">
        <title>Plasticity of animal genome architecture unmasked by rapid evolution of a pelagic tunicate.</title>
        <authorList>
            <person name="Denoeud F."/>
            <person name="Henriet S."/>
            <person name="Mungpakdee S."/>
            <person name="Aury J.M."/>
            <person name="Da Silva C."/>
            <person name="Brinkmann H."/>
            <person name="Mikhaleva J."/>
            <person name="Olsen L.C."/>
            <person name="Jubin C."/>
            <person name="Canestro C."/>
            <person name="Bouquet J.M."/>
            <person name="Danks G."/>
            <person name="Poulain J."/>
            <person name="Campsteijn C."/>
            <person name="Adamski M."/>
            <person name="Cross I."/>
            <person name="Yadetie F."/>
            <person name="Muffato M."/>
            <person name="Louis A."/>
            <person name="Butcher S."/>
            <person name="Tsagkogeorga G."/>
            <person name="Konrad A."/>
            <person name="Singh S."/>
            <person name="Jensen M.F."/>
            <person name="Cong E.H."/>
            <person name="Eikeseth-Otteraa H."/>
            <person name="Noel B."/>
            <person name="Anthouard V."/>
            <person name="Porcel B.M."/>
            <person name="Kachouri-Lafond R."/>
            <person name="Nishino A."/>
            <person name="Ugolini M."/>
            <person name="Chourrout P."/>
            <person name="Nishida H."/>
            <person name="Aasland R."/>
            <person name="Huzurbazar S."/>
            <person name="Westhof E."/>
            <person name="Delsuc F."/>
            <person name="Lehrach H."/>
            <person name="Reinhardt R."/>
            <person name="Weissenbach J."/>
            <person name="Roy S.W."/>
            <person name="Artiguenave F."/>
            <person name="Postlethwait J.H."/>
            <person name="Manak J.R."/>
            <person name="Thompson E.M."/>
            <person name="Jaillon O."/>
            <person name="Du Pasquier L."/>
            <person name="Boudinot P."/>
            <person name="Liberles D.A."/>
            <person name="Volff J.N."/>
            <person name="Philippe H."/>
            <person name="Lenhard B."/>
            <person name="Roest Crollius H."/>
            <person name="Wincker P."/>
            <person name="Chourrout D."/>
        </authorList>
    </citation>
    <scope>NUCLEOTIDE SEQUENCE [LARGE SCALE GENOMIC DNA]</scope>
</reference>
<proteinExistence type="predicted"/>
<dbReference type="InParanoid" id="E4WZJ0"/>
<accession>E4WZJ0</accession>
<dbReference type="Proteomes" id="UP000001307">
    <property type="component" value="Unassembled WGS sequence"/>
</dbReference>
<evidence type="ECO:0000313" key="3">
    <source>
        <dbReference type="Proteomes" id="UP000001307"/>
    </source>
</evidence>
<sequence length="203" mass="22410">MNKNEEKLTKSVIAAGLDEGRLITVDSITSESFVLPNLAKIALSEFAKDNDGSLDIIVYKTKKNKENGALEVSLEYWNSEKNENSSDVLCSKHIYGLARKGKTEIGVALHEPFYSNLSSAIREVEPEKPLSADKFWDSIAFNDPIQNAVLEEQCARANLSVVCIKDILEENENKSKKLQGNFTRVKNTSAANACSVGLLLDKN</sequence>
<evidence type="ECO:0000313" key="1">
    <source>
        <dbReference type="EMBL" id="CBY22586.1"/>
    </source>
</evidence>
<dbReference type="EMBL" id="FN654882">
    <property type="protein sequence ID" value="CBY37002.1"/>
    <property type="molecule type" value="Genomic_DNA"/>
</dbReference>
<dbReference type="EMBL" id="FN653019">
    <property type="protein sequence ID" value="CBY22586.1"/>
    <property type="molecule type" value="Genomic_DNA"/>
</dbReference>
<keyword evidence="3" id="KW-1185">Reference proteome</keyword>
<protein>
    <submittedName>
        <fullName evidence="1">Uncharacterized protein</fullName>
    </submittedName>
</protein>
<organism evidence="1">
    <name type="scientific">Oikopleura dioica</name>
    <name type="common">Tunicate</name>
    <dbReference type="NCBI Taxonomy" id="34765"/>
    <lineage>
        <taxon>Eukaryota</taxon>
        <taxon>Metazoa</taxon>
        <taxon>Chordata</taxon>
        <taxon>Tunicata</taxon>
        <taxon>Appendicularia</taxon>
        <taxon>Copelata</taxon>
        <taxon>Oikopleuridae</taxon>
        <taxon>Oikopleura</taxon>
    </lineage>
</organism>
<gene>
    <name evidence="1" type="ORF">GSOID_T00013351001</name>
    <name evidence="2" type="ORF">GSOID_T00030066001</name>
</gene>